<dbReference type="AlphaFoldDB" id="A0A930UG15"/>
<keyword evidence="2" id="KW-0378">Hydrolase</keyword>
<sequence length="331" mass="37418">MDFWFVNQGRTYKHKGNEDYLWSPKRAERGRVYQYYENMRRLKPGDVILAFFAGGVQGYGVAQTYSYSYMRPLHYRQKWQDLGWRCDVWFTRFAKEVPLRRHAAELAAIPSPDQGIRPLDKNGQIHQGSYLSQVAPEFAQAVAAAAGDAGLLEILRTGEAAMPSGAALDTISYRHAILDAIQARRIEQSYDADNVRNLLQARHGVGMFREEVAKVEDSCRLTNQLYSHSLTACHIKPWRESSDEEKLAGANGLLLAPGAAPLFSHGFFSFDDDGALVKSPLAANEPLLDRLLTATDGRPKKFNAEQRSFLRHHREFILLKPYRNPPPGKPK</sequence>
<dbReference type="InterPro" id="IPR003615">
    <property type="entry name" value="HNH_nuc"/>
</dbReference>
<feature type="domain" description="HNH nuclease" evidence="1">
    <location>
        <begin position="219"/>
        <end position="271"/>
    </location>
</feature>
<dbReference type="GO" id="GO:0004519">
    <property type="term" value="F:endonuclease activity"/>
    <property type="evidence" value="ECO:0007669"/>
    <property type="project" value="UniProtKB-KW"/>
</dbReference>
<protein>
    <submittedName>
        <fullName evidence="2">HNH endonuclease</fullName>
    </submittedName>
</protein>
<reference evidence="2" key="1">
    <citation type="submission" date="2020-10" db="EMBL/GenBank/DDBJ databases">
        <title>An improved Amphimedon queenslandica hologenome assembly reveals how three proteobacterial symbionts can extend the metabolic phenotypic of their marine sponge host.</title>
        <authorList>
            <person name="Degnan B."/>
            <person name="Degnan S."/>
            <person name="Xiang X."/>
        </authorList>
    </citation>
    <scope>NUCLEOTIDE SEQUENCE</scope>
    <source>
        <strain evidence="2">AqS2</strain>
    </source>
</reference>
<keyword evidence="2" id="KW-0540">Nuclease</keyword>
<name>A0A930UG15_9GAMM</name>
<comment type="caution">
    <text evidence="2">The sequence shown here is derived from an EMBL/GenBank/DDBJ whole genome shotgun (WGS) entry which is preliminary data.</text>
</comment>
<keyword evidence="2" id="KW-0255">Endonuclease</keyword>
<gene>
    <name evidence="2" type="ORF">ISN26_02875</name>
</gene>
<evidence type="ECO:0000313" key="3">
    <source>
        <dbReference type="Proteomes" id="UP000604381"/>
    </source>
</evidence>
<accession>A0A930UG15</accession>
<organism evidence="2 3">
    <name type="scientific">Candidatus Amphirhobacter heronislandensis</name>
    <dbReference type="NCBI Taxonomy" id="1732024"/>
    <lineage>
        <taxon>Bacteria</taxon>
        <taxon>Pseudomonadati</taxon>
        <taxon>Pseudomonadota</taxon>
        <taxon>Gammaproteobacteria</taxon>
        <taxon>Candidatus Tethybacterales</taxon>
        <taxon>Candidatus Tethybacteraceae</taxon>
        <taxon>Candidatus Amphirhobacter</taxon>
    </lineage>
</organism>
<dbReference type="EMBL" id="JADHEI010000028">
    <property type="protein sequence ID" value="MBF2735018.1"/>
    <property type="molecule type" value="Genomic_DNA"/>
</dbReference>
<dbReference type="Pfam" id="PF13391">
    <property type="entry name" value="HNH_2"/>
    <property type="match status" value="1"/>
</dbReference>
<evidence type="ECO:0000313" key="2">
    <source>
        <dbReference type="EMBL" id="MBF2735018.1"/>
    </source>
</evidence>
<proteinExistence type="predicted"/>
<dbReference type="Proteomes" id="UP000604381">
    <property type="component" value="Unassembled WGS sequence"/>
</dbReference>
<evidence type="ECO:0000259" key="1">
    <source>
        <dbReference type="Pfam" id="PF13391"/>
    </source>
</evidence>
<keyword evidence="3" id="KW-1185">Reference proteome</keyword>